<proteinExistence type="predicted"/>
<reference evidence="2 3" key="1">
    <citation type="submission" date="2018-01" db="EMBL/GenBank/DDBJ databases">
        <title>Complete genome sequence of Streptomyces lunaelactis MM109T, a Ferroverdin A producer isolated from cave moonmilk deposits.</title>
        <authorList>
            <person name="Naome A."/>
            <person name="Martinet L."/>
            <person name="Maciejewska M."/>
            <person name="Anderssen S."/>
            <person name="Adam D."/>
            <person name="Tenconi E."/>
            <person name="Deflandre B."/>
            <person name="Arguelles-Arias A."/>
            <person name="Calusinska M."/>
            <person name="Copieters W."/>
            <person name="Karim L."/>
            <person name="Hanikenne M."/>
            <person name="Baurain D."/>
            <person name="van Wezel G."/>
            <person name="Smargiasso N."/>
            <person name="de Pauw E."/>
            <person name="Delfosse P."/>
            <person name="Rigali S."/>
        </authorList>
    </citation>
    <scope>NUCLEOTIDE SEQUENCE [LARGE SCALE GENOMIC DNA]</scope>
    <source>
        <strain evidence="2 3">MM109</strain>
    </source>
</reference>
<dbReference type="GeneID" id="55653770"/>
<feature type="chain" id="PRO_5015313707" evidence="1">
    <location>
        <begin position="31"/>
        <end position="108"/>
    </location>
</feature>
<dbReference type="Proteomes" id="UP000244201">
    <property type="component" value="Chromosome"/>
</dbReference>
<evidence type="ECO:0000256" key="1">
    <source>
        <dbReference type="SAM" id="SignalP"/>
    </source>
</evidence>
<name>A0A2R4SVR3_9ACTN</name>
<evidence type="ECO:0000313" key="3">
    <source>
        <dbReference type="Proteomes" id="UP000244201"/>
    </source>
</evidence>
<organism evidence="2 3">
    <name type="scientific">Streptomyces lunaelactis</name>
    <dbReference type="NCBI Taxonomy" id="1535768"/>
    <lineage>
        <taxon>Bacteria</taxon>
        <taxon>Bacillati</taxon>
        <taxon>Actinomycetota</taxon>
        <taxon>Actinomycetes</taxon>
        <taxon>Kitasatosporales</taxon>
        <taxon>Streptomycetaceae</taxon>
        <taxon>Streptomyces</taxon>
    </lineage>
</organism>
<protein>
    <submittedName>
        <fullName evidence="2">SH3 domain-containing protein</fullName>
    </submittedName>
</protein>
<sequence>MRVKSRAVAITTSVLVAFGGAVLTAAPASAVGSSSCNFTWAWPQDNRTTATVNLRNGPGTGYYSKGIVAKGSLFTEYCNKDWKWSYGKVMSGPNTGKWGWISKAYIGA</sequence>
<dbReference type="EMBL" id="CP026304">
    <property type="protein sequence ID" value="AVZ70961.1"/>
    <property type="molecule type" value="Genomic_DNA"/>
</dbReference>
<accession>A0A2R4SVR3</accession>
<keyword evidence="3" id="KW-1185">Reference proteome</keyword>
<dbReference type="RefSeq" id="WP_108146656.1">
    <property type="nucleotide sequence ID" value="NZ_CP026304.1"/>
</dbReference>
<feature type="signal peptide" evidence="1">
    <location>
        <begin position="1"/>
        <end position="30"/>
    </location>
</feature>
<dbReference type="KEGG" id="slk:SLUN_00450"/>
<keyword evidence="1" id="KW-0732">Signal</keyword>
<evidence type="ECO:0000313" key="2">
    <source>
        <dbReference type="EMBL" id="AVZ70961.1"/>
    </source>
</evidence>
<dbReference type="OrthoDB" id="4318231at2"/>
<dbReference type="AlphaFoldDB" id="A0A2R4SVR3"/>
<dbReference type="Gene3D" id="2.30.30.40">
    <property type="entry name" value="SH3 Domains"/>
    <property type="match status" value="1"/>
</dbReference>
<gene>
    <name evidence="2" type="ORF">SLUN_00450</name>
</gene>